<feature type="non-terminal residue" evidence="2">
    <location>
        <position position="197"/>
    </location>
</feature>
<feature type="compositionally biased region" description="Low complexity" evidence="1">
    <location>
        <begin position="31"/>
        <end position="41"/>
    </location>
</feature>
<gene>
    <name evidence="2" type="ORF">FOZ62_013062</name>
</gene>
<evidence type="ECO:0000256" key="1">
    <source>
        <dbReference type="SAM" id="MobiDB-lite"/>
    </source>
</evidence>
<dbReference type="EMBL" id="JABANM010032368">
    <property type="protein sequence ID" value="KAF4703046.1"/>
    <property type="molecule type" value="Genomic_DNA"/>
</dbReference>
<reference evidence="2 3" key="1">
    <citation type="submission" date="2020-04" db="EMBL/GenBank/DDBJ databases">
        <title>Perkinsus olseni comparative genomics.</title>
        <authorList>
            <person name="Bogema D.R."/>
        </authorList>
    </citation>
    <scope>NUCLEOTIDE SEQUENCE [LARGE SCALE GENOMIC DNA]</scope>
    <source>
        <strain evidence="2">ATCC PRA-205</strain>
    </source>
</reference>
<proteinExistence type="predicted"/>
<feature type="non-terminal residue" evidence="2">
    <location>
        <position position="1"/>
    </location>
</feature>
<feature type="region of interest" description="Disordered" evidence="1">
    <location>
        <begin position="31"/>
        <end position="58"/>
    </location>
</feature>
<accession>A0A7J6Q5Q6</accession>
<feature type="region of interest" description="Disordered" evidence="1">
    <location>
        <begin position="162"/>
        <end position="197"/>
    </location>
</feature>
<dbReference type="Proteomes" id="UP000574390">
    <property type="component" value="Unassembled WGS sequence"/>
</dbReference>
<evidence type="ECO:0000313" key="2">
    <source>
        <dbReference type="EMBL" id="KAF4703046.1"/>
    </source>
</evidence>
<name>A0A7J6Q5Q6_PEROL</name>
<feature type="compositionally biased region" description="Low complexity" evidence="1">
    <location>
        <begin position="164"/>
        <end position="175"/>
    </location>
</feature>
<comment type="caution">
    <text evidence="2">The sequence shown here is derived from an EMBL/GenBank/DDBJ whole genome shotgun (WGS) entry which is preliminary data.</text>
</comment>
<evidence type="ECO:0000313" key="3">
    <source>
        <dbReference type="Proteomes" id="UP000574390"/>
    </source>
</evidence>
<organism evidence="2 3">
    <name type="scientific">Perkinsus olseni</name>
    <name type="common">Perkinsus atlanticus</name>
    <dbReference type="NCBI Taxonomy" id="32597"/>
    <lineage>
        <taxon>Eukaryota</taxon>
        <taxon>Sar</taxon>
        <taxon>Alveolata</taxon>
        <taxon>Perkinsozoa</taxon>
        <taxon>Perkinsea</taxon>
        <taxon>Perkinsida</taxon>
        <taxon>Perkinsidae</taxon>
        <taxon>Perkinsus</taxon>
    </lineage>
</organism>
<dbReference type="AlphaFoldDB" id="A0A7J6Q5Q6"/>
<sequence length="197" mass="21947">DLLTLKDGNATSLVGANDYIYSIIQLLQQQQQEQQQQQQQQQEEEEEEEHSSPTTTRHIEEAREVCRYLLPPSMVYDTLPSSSSDAVGSAVHAVIRVYTDSEEYRDRQEEDDNLILIFNKVMGIPVAERLLLPVNDEGDDANNYDVMLIDSVISMLRKLPDLPSSTTQASSSSLTNMGAQQQEEGDDDTPTAAGRVG</sequence>
<protein>
    <submittedName>
        <fullName evidence="2">Uncharacterized protein</fullName>
    </submittedName>
</protein>